<dbReference type="InterPro" id="IPR001229">
    <property type="entry name" value="Jacalin-like_lectin_dom"/>
</dbReference>
<feature type="domain" description="Jacalin-type lectin" evidence="1">
    <location>
        <begin position="2"/>
        <end position="66"/>
    </location>
</feature>
<name>W2LCY3_PHYNI</name>
<organism evidence="2">
    <name type="scientific">Phytophthora nicotianae</name>
    <name type="common">Potato buckeye rot agent</name>
    <name type="synonym">Phytophthora parasitica</name>
    <dbReference type="NCBI Taxonomy" id="4792"/>
    <lineage>
        <taxon>Eukaryota</taxon>
        <taxon>Sar</taxon>
        <taxon>Stramenopiles</taxon>
        <taxon>Oomycota</taxon>
        <taxon>Peronosporomycetes</taxon>
        <taxon>Peronosporales</taxon>
        <taxon>Peronosporaceae</taxon>
        <taxon>Phytophthora</taxon>
    </lineage>
</organism>
<dbReference type="SUPFAM" id="SSF51101">
    <property type="entry name" value="Mannose-binding lectins"/>
    <property type="match status" value="1"/>
</dbReference>
<dbReference type="Pfam" id="PF01419">
    <property type="entry name" value="Jacalin"/>
    <property type="match status" value="1"/>
</dbReference>
<dbReference type="InterPro" id="IPR036404">
    <property type="entry name" value="Jacalin-like_lectin_dom_sf"/>
</dbReference>
<dbReference type="AlphaFoldDB" id="W2LCY3"/>
<proteinExistence type="predicted"/>
<feature type="non-terminal residue" evidence="2">
    <location>
        <position position="1"/>
    </location>
</feature>
<sequence>RGEKRIDAISTHVATPTEATWDHGGNGGKRYTLTLDPGEYINSMEIHWDNKGTSTRVFYVKFTTSRN</sequence>
<accession>W2LCY3</accession>
<dbReference type="OrthoDB" id="10441059at2759"/>
<gene>
    <name evidence="2" type="ORF">L917_07493</name>
</gene>
<evidence type="ECO:0000259" key="1">
    <source>
        <dbReference type="Pfam" id="PF01419"/>
    </source>
</evidence>
<evidence type="ECO:0000313" key="2">
    <source>
        <dbReference type="EMBL" id="ETL94589.1"/>
    </source>
</evidence>
<dbReference type="EMBL" id="KI679381">
    <property type="protein sequence ID" value="ETL94589.1"/>
    <property type="molecule type" value="Genomic_DNA"/>
</dbReference>
<dbReference type="Proteomes" id="UP000054423">
    <property type="component" value="Unassembled WGS sequence"/>
</dbReference>
<protein>
    <recommendedName>
        <fullName evidence="1">Jacalin-type lectin domain-containing protein</fullName>
    </recommendedName>
</protein>
<reference evidence="2" key="1">
    <citation type="submission" date="2013-11" db="EMBL/GenBank/DDBJ databases">
        <title>The Genome Sequence of Phytophthora parasitica CHvinca01.</title>
        <authorList>
            <consortium name="The Broad Institute Genomics Platform"/>
            <person name="Russ C."/>
            <person name="Tyler B."/>
            <person name="Panabieres F."/>
            <person name="Shan W."/>
            <person name="Tripathy S."/>
            <person name="Grunwald N."/>
            <person name="Machado M."/>
            <person name="Johnson C.S."/>
            <person name="Arredondo F."/>
            <person name="Hong C."/>
            <person name="Coffey M."/>
            <person name="Young S.K."/>
            <person name="Zeng Q."/>
            <person name="Gargeya S."/>
            <person name="Fitzgerald M."/>
            <person name="Abouelleil A."/>
            <person name="Alvarado L."/>
            <person name="Chapman S.B."/>
            <person name="Gainer-Dewar J."/>
            <person name="Goldberg J."/>
            <person name="Griggs A."/>
            <person name="Gujja S."/>
            <person name="Hansen M."/>
            <person name="Howarth C."/>
            <person name="Imamovic A."/>
            <person name="Ireland A."/>
            <person name="Larimer J."/>
            <person name="McCowan C."/>
            <person name="Murphy C."/>
            <person name="Pearson M."/>
            <person name="Poon T.W."/>
            <person name="Priest M."/>
            <person name="Roberts A."/>
            <person name="Saif S."/>
            <person name="Shea T."/>
            <person name="Sykes S."/>
            <person name="Wortman J."/>
            <person name="Nusbaum C."/>
            <person name="Birren B."/>
        </authorList>
    </citation>
    <scope>NUCLEOTIDE SEQUENCE [LARGE SCALE GENOMIC DNA]</scope>
    <source>
        <strain evidence="2">CHvinca01</strain>
    </source>
</reference>
<dbReference type="Gene3D" id="2.100.10.30">
    <property type="entry name" value="Jacalin-like lectin domain"/>
    <property type="match status" value="1"/>
</dbReference>